<organism evidence="1 2">
    <name type="scientific">Lentilactobacillus terminaliae</name>
    <dbReference type="NCBI Taxonomy" id="3003483"/>
    <lineage>
        <taxon>Bacteria</taxon>
        <taxon>Bacillati</taxon>
        <taxon>Bacillota</taxon>
        <taxon>Bacilli</taxon>
        <taxon>Lactobacillales</taxon>
        <taxon>Lactobacillaceae</taxon>
        <taxon>Lentilactobacillus</taxon>
    </lineage>
</organism>
<sequence>METAVGIIAEFNPFHNGHQYLLDQARKQSGATTVVAIMSGNWMQRGEPAIFDKWKRAQAAVAAGVDLVIELPFSGAVQPAHLFAKSAVKIASEMGIESLAFGAEHPDMDYDLLIHNQPEKDDSFKKFNEPYASTFQNYLKEKTGINLREPNDILAFSYANANFDLGNPLKLLPIQRIDADHNEPELSKGSLISSASAIRNSIFGNSTEFSKFVPESSLHMIYSGFKYDWEQFWPMLRYELVKTPIEELQRIYQMTEGIEHRLKDAARKSRSFTDFLETVKTKRYTYTRIQRLCVYVLVHAFTDNMLVDPSYLRPLAFNEQGQRYLNQIKHDTEWPIITKVTDEVVDEFVGLDYRSSMMQELVSGEAQDIHRHPFMEI</sequence>
<protein>
    <submittedName>
        <fullName evidence="1">Nucleotidyltransferase</fullName>
    </submittedName>
</protein>
<evidence type="ECO:0000313" key="2">
    <source>
        <dbReference type="Proteomes" id="UP001149860"/>
    </source>
</evidence>
<reference evidence="1" key="1">
    <citation type="submission" date="2024-08" db="EMBL/GenBank/DDBJ databases">
        <title>Lentilactobacillus sp. nov., isolated from tree bark.</title>
        <authorList>
            <person name="Phuengjayaem S."/>
            <person name="Tanasupawat S."/>
        </authorList>
    </citation>
    <scope>NUCLEOTIDE SEQUENCE</scope>
    <source>
        <strain evidence="1">SPB1-3</strain>
    </source>
</reference>
<keyword evidence="2" id="KW-1185">Reference proteome</keyword>
<name>A0ACD5DH71_9LACO</name>
<evidence type="ECO:0000313" key="1">
    <source>
        <dbReference type="EMBL" id="XFD40612.1"/>
    </source>
</evidence>
<dbReference type="EMBL" id="CP168151">
    <property type="protein sequence ID" value="XFD40612.1"/>
    <property type="molecule type" value="Genomic_DNA"/>
</dbReference>
<gene>
    <name evidence="1" type="ORF">O0236_004740</name>
</gene>
<accession>A0ACD5DH71</accession>
<dbReference type="Proteomes" id="UP001149860">
    <property type="component" value="Chromosome"/>
</dbReference>
<proteinExistence type="predicted"/>